<evidence type="ECO:0000313" key="3">
    <source>
        <dbReference type="Proteomes" id="UP000000925"/>
    </source>
</evidence>
<dbReference type="OrthoDB" id="192231at2"/>
<reference evidence="2 3" key="1">
    <citation type="journal article" date="2010" name="Stand. Genomic Sci.">
        <title>Complete genome sequence of Coraliomargarita akajimensis type strain (04OKA010-24).</title>
        <authorList>
            <person name="Mavromatis K."/>
            <person name="Abt B."/>
            <person name="Brambilla E."/>
            <person name="Lapidus A."/>
            <person name="Copeland A."/>
            <person name="Deshpande S."/>
            <person name="Nolan M."/>
            <person name="Lucas S."/>
            <person name="Tice H."/>
            <person name="Cheng J.F."/>
            <person name="Han C."/>
            <person name="Detter J.C."/>
            <person name="Woyke T."/>
            <person name="Goodwin L."/>
            <person name="Pitluck S."/>
            <person name="Held B."/>
            <person name="Brettin T."/>
            <person name="Tapia R."/>
            <person name="Ivanova N."/>
            <person name="Mikhailova N."/>
            <person name="Pati A."/>
            <person name="Liolios K."/>
            <person name="Chen A."/>
            <person name="Palaniappan K."/>
            <person name="Land M."/>
            <person name="Hauser L."/>
            <person name="Chang Y.J."/>
            <person name="Jeffries C.D."/>
            <person name="Rohde M."/>
            <person name="Goker M."/>
            <person name="Bristow J."/>
            <person name="Eisen J.A."/>
            <person name="Markowitz V."/>
            <person name="Hugenholtz P."/>
            <person name="Klenk H.P."/>
            <person name="Kyrpides N.C."/>
        </authorList>
    </citation>
    <scope>NUCLEOTIDE SEQUENCE [LARGE SCALE GENOMIC DNA]</scope>
    <source>
        <strain evidence="3">DSM 45221 / IAM 15411 / JCM 23193 / KCTC 12865</strain>
    </source>
</reference>
<dbReference type="Gene3D" id="2.60.120.10">
    <property type="entry name" value="Jelly Rolls"/>
    <property type="match status" value="1"/>
</dbReference>
<organism evidence="2 3">
    <name type="scientific">Coraliomargarita akajimensis (strain DSM 45221 / IAM 15411 / JCM 23193 / KCTC 12865 / 04OKA010-24)</name>
    <dbReference type="NCBI Taxonomy" id="583355"/>
    <lineage>
        <taxon>Bacteria</taxon>
        <taxon>Pseudomonadati</taxon>
        <taxon>Verrucomicrobiota</taxon>
        <taxon>Opitutia</taxon>
        <taxon>Puniceicoccales</taxon>
        <taxon>Coraliomargaritaceae</taxon>
        <taxon>Coraliomargarita</taxon>
    </lineage>
</organism>
<dbReference type="PROSITE" id="PS50042">
    <property type="entry name" value="CNMP_BINDING_3"/>
    <property type="match status" value="1"/>
</dbReference>
<dbReference type="CDD" id="cd00038">
    <property type="entry name" value="CAP_ED"/>
    <property type="match status" value="1"/>
</dbReference>
<evidence type="ECO:0000313" key="2">
    <source>
        <dbReference type="EMBL" id="ADE55619.1"/>
    </source>
</evidence>
<dbReference type="SUPFAM" id="SSF51206">
    <property type="entry name" value="cAMP-binding domain-like"/>
    <property type="match status" value="1"/>
</dbReference>
<proteinExistence type="predicted"/>
<accession>D5EPA9</accession>
<dbReference type="Pfam" id="PF00027">
    <property type="entry name" value="cNMP_binding"/>
    <property type="match status" value="1"/>
</dbReference>
<dbReference type="STRING" id="583355.Caka_2603"/>
<dbReference type="eggNOG" id="COG0664">
    <property type="taxonomic scope" value="Bacteria"/>
</dbReference>
<name>D5EPA9_CORAD</name>
<protein>
    <submittedName>
        <fullName evidence="2">Putative transcriptional regulator, Crp/Fnr family</fullName>
    </submittedName>
</protein>
<gene>
    <name evidence="2" type="ordered locus">Caka_2603</name>
</gene>
<keyword evidence="3" id="KW-1185">Reference proteome</keyword>
<dbReference type="Proteomes" id="UP000000925">
    <property type="component" value="Chromosome"/>
</dbReference>
<dbReference type="AlphaFoldDB" id="D5EPA9"/>
<dbReference type="InterPro" id="IPR018490">
    <property type="entry name" value="cNMP-bd_dom_sf"/>
</dbReference>
<evidence type="ECO:0000259" key="1">
    <source>
        <dbReference type="PROSITE" id="PS50042"/>
    </source>
</evidence>
<dbReference type="KEGG" id="caa:Caka_2603"/>
<sequence>MIDASCSCSDLPVREFADGDLIIAKDAQVDALYFLKEGVVSIYRDGEHLTDADEVGTVLGEICVLLGRLPLADVRAKGPVKLYVAENPEVFMRECPEMVLQMARSLAKKVDFMSAYLSDLKRQYSGQDNHLGMVHEVLDSLLNTKD</sequence>
<dbReference type="RefSeq" id="WP_013044341.1">
    <property type="nucleotide sequence ID" value="NC_014008.1"/>
</dbReference>
<dbReference type="InterPro" id="IPR014710">
    <property type="entry name" value="RmlC-like_jellyroll"/>
</dbReference>
<feature type="domain" description="Cyclic nucleotide-binding" evidence="1">
    <location>
        <begin position="14"/>
        <end position="86"/>
    </location>
</feature>
<dbReference type="InterPro" id="IPR000595">
    <property type="entry name" value="cNMP-bd_dom"/>
</dbReference>
<dbReference type="EMBL" id="CP001998">
    <property type="protein sequence ID" value="ADE55619.1"/>
    <property type="molecule type" value="Genomic_DNA"/>
</dbReference>
<dbReference type="HOGENOM" id="CLU_1640538_0_0_0"/>